<accession>A0A9J5XCB4</accession>
<name>A0A9J5XCB4_SOLCO</name>
<reference evidence="1 2" key="1">
    <citation type="submission" date="2020-09" db="EMBL/GenBank/DDBJ databases">
        <title>De no assembly of potato wild relative species, Solanum commersonii.</title>
        <authorList>
            <person name="Cho K."/>
        </authorList>
    </citation>
    <scope>NUCLEOTIDE SEQUENCE [LARGE SCALE GENOMIC DNA]</scope>
    <source>
        <strain evidence="1">LZ3.2</strain>
        <tissue evidence="1">Leaf</tissue>
    </source>
</reference>
<dbReference type="AlphaFoldDB" id="A0A9J5XCB4"/>
<dbReference type="Proteomes" id="UP000824120">
    <property type="component" value="Chromosome 9"/>
</dbReference>
<gene>
    <name evidence="1" type="ORF">H5410_045673</name>
</gene>
<evidence type="ECO:0000313" key="1">
    <source>
        <dbReference type="EMBL" id="KAG5585239.1"/>
    </source>
</evidence>
<protein>
    <submittedName>
        <fullName evidence="1">Uncharacterized protein</fullName>
    </submittedName>
</protein>
<evidence type="ECO:0000313" key="2">
    <source>
        <dbReference type="Proteomes" id="UP000824120"/>
    </source>
</evidence>
<proteinExistence type="predicted"/>
<dbReference type="OrthoDB" id="1246308at2759"/>
<sequence>MDIHSHDADQFLELSGDSLIGTSSKSFPMLEDDIVKGIDDNLEIIIIRLTGRSSDLEIGTISDMHGINKTTLAKKAYD</sequence>
<dbReference type="EMBL" id="JACXVP010000009">
    <property type="protein sequence ID" value="KAG5585239.1"/>
    <property type="molecule type" value="Genomic_DNA"/>
</dbReference>
<organism evidence="1 2">
    <name type="scientific">Solanum commersonii</name>
    <name type="common">Commerson's wild potato</name>
    <name type="synonym">Commerson's nightshade</name>
    <dbReference type="NCBI Taxonomy" id="4109"/>
    <lineage>
        <taxon>Eukaryota</taxon>
        <taxon>Viridiplantae</taxon>
        <taxon>Streptophyta</taxon>
        <taxon>Embryophyta</taxon>
        <taxon>Tracheophyta</taxon>
        <taxon>Spermatophyta</taxon>
        <taxon>Magnoliopsida</taxon>
        <taxon>eudicotyledons</taxon>
        <taxon>Gunneridae</taxon>
        <taxon>Pentapetalae</taxon>
        <taxon>asterids</taxon>
        <taxon>lamiids</taxon>
        <taxon>Solanales</taxon>
        <taxon>Solanaceae</taxon>
        <taxon>Solanoideae</taxon>
        <taxon>Solaneae</taxon>
        <taxon>Solanum</taxon>
    </lineage>
</organism>
<keyword evidence="2" id="KW-1185">Reference proteome</keyword>
<comment type="caution">
    <text evidence="1">The sequence shown here is derived from an EMBL/GenBank/DDBJ whole genome shotgun (WGS) entry which is preliminary data.</text>
</comment>